<accession>A0A9W9RH56</accession>
<evidence type="ECO:0000313" key="3">
    <source>
        <dbReference type="Proteomes" id="UP001147752"/>
    </source>
</evidence>
<dbReference type="Pfam" id="PF20263">
    <property type="entry name" value="LYRM2-like"/>
    <property type="match status" value="1"/>
</dbReference>
<dbReference type="RefSeq" id="XP_056575611.1">
    <property type="nucleotide sequence ID" value="XM_056727039.1"/>
</dbReference>
<feature type="domain" description="LYR motif-containing protein Cup1-like N-terminal" evidence="1">
    <location>
        <begin position="22"/>
        <end position="105"/>
    </location>
</feature>
<name>A0A9W9RH56_9EURO</name>
<gene>
    <name evidence="2" type="ORF">N7517_009316</name>
</gene>
<evidence type="ECO:0000259" key="1">
    <source>
        <dbReference type="Pfam" id="PF20263"/>
    </source>
</evidence>
<keyword evidence="3" id="KW-1185">Reference proteome</keyword>
<organism evidence="2 3">
    <name type="scientific">Penicillium concentricum</name>
    <dbReference type="NCBI Taxonomy" id="293559"/>
    <lineage>
        <taxon>Eukaryota</taxon>
        <taxon>Fungi</taxon>
        <taxon>Dikarya</taxon>
        <taxon>Ascomycota</taxon>
        <taxon>Pezizomycotina</taxon>
        <taxon>Eurotiomycetes</taxon>
        <taxon>Eurotiomycetidae</taxon>
        <taxon>Eurotiales</taxon>
        <taxon>Aspergillaceae</taxon>
        <taxon>Penicillium</taxon>
    </lineage>
</organism>
<sequence length="344" mass="39915">MARPQPQHWLHNLSKPQQWRHLFRATLRECTYLPDPIARNYMKDHIISRYRIASSRSPKAGPQAVHAARNALSVLRRANEGYSRPLEKVLLLSYGRTGRRRHELLSKMLTPEIPNDSLALKELLSRPADFSDDWEPPAIVKSLAASQMQNTVVAAVRIRPLIKQLEPPVPKEDSWGRELGQSRKRNIRRKWYNATLSSLLPPLPEKDLQVLQGLISGTIPWELVKRRGLNPQIPQTRSETEPGSELFRLLARGPEKGTTFAEYANGRPHTITIRLMRRQWRRLSALVPRQYWNPISQKWRFMWESPKEVPQLCFDLDSRIDSEAFFKKSIQAKKDEAETHQPTQ</sequence>
<dbReference type="OrthoDB" id="5521299at2759"/>
<dbReference type="GeneID" id="81466222"/>
<comment type="caution">
    <text evidence="2">The sequence shown here is derived from an EMBL/GenBank/DDBJ whole genome shotgun (WGS) entry which is preliminary data.</text>
</comment>
<dbReference type="AlphaFoldDB" id="A0A9W9RH56"/>
<reference evidence="2" key="1">
    <citation type="submission" date="2022-12" db="EMBL/GenBank/DDBJ databases">
        <authorList>
            <person name="Petersen C."/>
        </authorList>
    </citation>
    <scope>NUCLEOTIDE SEQUENCE</scope>
    <source>
        <strain evidence="2">IBT 3081</strain>
    </source>
</reference>
<reference evidence="2" key="2">
    <citation type="journal article" date="2023" name="IMA Fungus">
        <title>Comparative genomic study of the Penicillium genus elucidates a diverse pangenome and 15 lateral gene transfer events.</title>
        <authorList>
            <person name="Petersen C."/>
            <person name="Sorensen T."/>
            <person name="Nielsen M.R."/>
            <person name="Sondergaard T.E."/>
            <person name="Sorensen J.L."/>
            <person name="Fitzpatrick D.A."/>
            <person name="Frisvad J.C."/>
            <person name="Nielsen K.L."/>
        </authorList>
    </citation>
    <scope>NUCLEOTIDE SEQUENCE</scope>
    <source>
        <strain evidence="2">IBT 3081</strain>
    </source>
</reference>
<proteinExistence type="predicted"/>
<dbReference type="EMBL" id="JAPZBT010000004">
    <property type="protein sequence ID" value="KAJ5360125.1"/>
    <property type="molecule type" value="Genomic_DNA"/>
</dbReference>
<protein>
    <recommendedName>
        <fullName evidence="1">LYR motif-containing protein Cup1-like N-terminal domain-containing protein</fullName>
    </recommendedName>
</protein>
<dbReference type="CDD" id="cd20273">
    <property type="entry name" value="Complex1_LYR_unchar"/>
    <property type="match status" value="1"/>
</dbReference>
<evidence type="ECO:0000313" key="2">
    <source>
        <dbReference type="EMBL" id="KAJ5360125.1"/>
    </source>
</evidence>
<dbReference type="Proteomes" id="UP001147752">
    <property type="component" value="Unassembled WGS sequence"/>
</dbReference>
<dbReference type="InterPro" id="IPR046896">
    <property type="entry name" value="Cup1-like_N"/>
</dbReference>